<dbReference type="Pfam" id="PF00883">
    <property type="entry name" value="Peptidase_M17"/>
    <property type="match status" value="1"/>
</dbReference>
<comment type="similarity">
    <text evidence="1">Belongs to the peptidase M17 family.</text>
</comment>
<dbReference type="AlphaFoldDB" id="A0A448WLP9"/>
<dbReference type="SUPFAM" id="SSF53187">
    <property type="entry name" value="Zn-dependent exopeptidases"/>
    <property type="match status" value="1"/>
</dbReference>
<dbReference type="PANTHER" id="PTHR11963:SF48">
    <property type="entry name" value="DIPEPTIDASE B, ISOFORM A"/>
    <property type="match status" value="1"/>
</dbReference>
<keyword evidence="3" id="KW-0645">Protease</keyword>
<dbReference type="GO" id="GO:0030145">
    <property type="term" value="F:manganese ion binding"/>
    <property type="evidence" value="ECO:0007669"/>
    <property type="project" value="InterPro"/>
</dbReference>
<evidence type="ECO:0000256" key="3">
    <source>
        <dbReference type="ARBA" id="ARBA00022670"/>
    </source>
</evidence>
<dbReference type="OrthoDB" id="10041421at2759"/>
<dbReference type="InterPro" id="IPR011356">
    <property type="entry name" value="Leucine_aapep/pepB"/>
</dbReference>
<gene>
    <name evidence="6" type="ORF">PXEA_LOCUS8377</name>
</gene>
<keyword evidence="4" id="KW-0378">Hydrolase</keyword>
<dbReference type="EMBL" id="CAAALY010022838">
    <property type="protein sequence ID" value="VEL14937.1"/>
    <property type="molecule type" value="Genomic_DNA"/>
</dbReference>
<evidence type="ECO:0000313" key="7">
    <source>
        <dbReference type="Proteomes" id="UP000784294"/>
    </source>
</evidence>
<dbReference type="Proteomes" id="UP000784294">
    <property type="component" value="Unassembled WGS sequence"/>
</dbReference>
<dbReference type="GO" id="GO:0005737">
    <property type="term" value="C:cytoplasm"/>
    <property type="evidence" value="ECO:0007669"/>
    <property type="project" value="InterPro"/>
</dbReference>
<evidence type="ECO:0000256" key="1">
    <source>
        <dbReference type="ARBA" id="ARBA00009528"/>
    </source>
</evidence>
<comment type="caution">
    <text evidence="6">The sequence shown here is derived from an EMBL/GenBank/DDBJ whole genome shotgun (WGS) entry which is preliminary data.</text>
</comment>
<evidence type="ECO:0000256" key="4">
    <source>
        <dbReference type="ARBA" id="ARBA00022801"/>
    </source>
</evidence>
<dbReference type="PANTHER" id="PTHR11963">
    <property type="entry name" value="LEUCINE AMINOPEPTIDASE-RELATED"/>
    <property type="match status" value="1"/>
</dbReference>
<dbReference type="PROSITE" id="PS00631">
    <property type="entry name" value="CYTOSOL_AP"/>
    <property type="match status" value="1"/>
</dbReference>
<keyword evidence="2" id="KW-0031">Aminopeptidase</keyword>
<evidence type="ECO:0000313" key="6">
    <source>
        <dbReference type="EMBL" id="VEL14937.1"/>
    </source>
</evidence>
<protein>
    <recommendedName>
        <fullName evidence="5">Cytosol aminopeptidase domain-containing protein</fullName>
    </recommendedName>
</protein>
<accession>A0A448WLP9</accession>
<feature type="domain" description="Cytosol aminopeptidase" evidence="5">
    <location>
        <begin position="125"/>
        <end position="132"/>
    </location>
</feature>
<name>A0A448WLP9_9PLAT</name>
<dbReference type="GO" id="GO:0070006">
    <property type="term" value="F:metalloaminopeptidase activity"/>
    <property type="evidence" value="ECO:0007669"/>
    <property type="project" value="InterPro"/>
</dbReference>
<dbReference type="GO" id="GO:0006508">
    <property type="term" value="P:proteolysis"/>
    <property type="evidence" value="ECO:0007669"/>
    <property type="project" value="UniProtKB-KW"/>
</dbReference>
<organism evidence="6 7">
    <name type="scientific">Protopolystoma xenopodis</name>
    <dbReference type="NCBI Taxonomy" id="117903"/>
    <lineage>
        <taxon>Eukaryota</taxon>
        <taxon>Metazoa</taxon>
        <taxon>Spiralia</taxon>
        <taxon>Lophotrochozoa</taxon>
        <taxon>Platyhelminthes</taxon>
        <taxon>Monogenea</taxon>
        <taxon>Polyopisthocotylea</taxon>
        <taxon>Polystomatidea</taxon>
        <taxon>Polystomatidae</taxon>
        <taxon>Protopolystoma</taxon>
    </lineage>
</organism>
<evidence type="ECO:0000256" key="2">
    <source>
        <dbReference type="ARBA" id="ARBA00022438"/>
    </source>
</evidence>
<proteinExistence type="inferred from homology"/>
<dbReference type="InterPro" id="IPR000819">
    <property type="entry name" value="Peptidase_M17_C"/>
</dbReference>
<keyword evidence="7" id="KW-1185">Reference proteome</keyword>
<evidence type="ECO:0000259" key="5">
    <source>
        <dbReference type="PROSITE" id="PS00631"/>
    </source>
</evidence>
<sequence>MTIYSRILCTCACIERHNGRIVYLTYTPPAGFGSVDTSLFLVGKGITYDTGGADLKAGGNMAGMHRDKCGAAALCGFIKALGLIKPSGLSVMVACAFVRNSIGSNCYVSDEIIVSRAGKRVRVGNTDAEGRMVMADLLCEMKEKVGIKF</sequence>
<dbReference type="PRINTS" id="PR00481">
    <property type="entry name" value="LAMNOPPTDASE"/>
</dbReference>
<reference evidence="6" key="1">
    <citation type="submission" date="2018-11" db="EMBL/GenBank/DDBJ databases">
        <authorList>
            <consortium name="Pathogen Informatics"/>
        </authorList>
    </citation>
    <scope>NUCLEOTIDE SEQUENCE</scope>
</reference>
<dbReference type="Gene3D" id="3.40.630.10">
    <property type="entry name" value="Zn peptidases"/>
    <property type="match status" value="1"/>
</dbReference>